<dbReference type="EMBL" id="AAGUAT010000219">
    <property type="protein sequence ID" value="EBR9859446.1"/>
    <property type="molecule type" value="Genomic_DNA"/>
</dbReference>
<proteinExistence type="predicted"/>
<feature type="signal peptide" evidence="1">
    <location>
        <begin position="1"/>
        <end position="29"/>
    </location>
</feature>
<sequence>MKNQYNRFTSRSLPVLILAGILAAPAGQAAIALDRTRVILNGSERAESVEIS</sequence>
<comment type="caution">
    <text evidence="2">The sequence shown here is derived from an EMBL/GenBank/DDBJ whole genome shotgun (WGS) entry which is preliminary data.</text>
</comment>
<dbReference type="AlphaFoldDB" id="A0A5U8SUU8"/>
<protein>
    <submittedName>
        <fullName evidence="2">Molecular chaperone</fullName>
    </submittedName>
</protein>
<name>A0A5U8SUU8_SALET</name>
<keyword evidence="1" id="KW-0732">Signal</keyword>
<feature type="chain" id="PRO_5026185212" evidence="1">
    <location>
        <begin position="30"/>
        <end position="52"/>
    </location>
</feature>
<reference evidence="2" key="1">
    <citation type="submission" date="2018-07" db="EMBL/GenBank/DDBJ databases">
        <authorList>
            <person name="Ashton P.M."/>
            <person name="Dallman T."/>
            <person name="Nair S."/>
            <person name="De Pinna E."/>
            <person name="Peters T."/>
            <person name="Grant K."/>
        </authorList>
    </citation>
    <scope>NUCLEOTIDE SEQUENCE</scope>
    <source>
        <strain evidence="2">296838</strain>
    </source>
</reference>
<evidence type="ECO:0000256" key="1">
    <source>
        <dbReference type="SAM" id="SignalP"/>
    </source>
</evidence>
<organism evidence="2">
    <name type="scientific">Salmonella enterica subsp. enterica serovar Chester</name>
    <dbReference type="NCBI Taxonomy" id="149386"/>
    <lineage>
        <taxon>Bacteria</taxon>
        <taxon>Pseudomonadati</taxon>
        <taxon>Pseudomonadota</taxon>
        <taxon>Gammaproteobacteria</taxon>
        <taxon>Enterobacterales</taxon>
        <taxon>Enterobacteriaceae</taxon>
        <taxon>Salmonella</taxon>
    </lineage>
</organism>
<evidence type="ECO:0000313" key="2">
    <source>
        <dbReference type="EMBL" id="EBR9859446.1"/>
    </source>
</evidence>
<accession>A0A5U8SUU8</accession>
<feature type="non-terminal residue" evidence="2">
    <location>
        <position position="52"/>
    </location>
</feature>
<gene>
    <name evidence="2" type="ORF">DS524_27290</name>
</gene>